<name>A0AAU7V759_9ACTO</name>
<organism evidence="1">
    <name type="scientific">Scrofimicrobium appendicitidis</name>
    <dbReference type="NCBI Taxonomy" id="3079930"/>
    <lineage>
        <taxon>Bacteria</taxon>
        <taxon>Bacillati</taxon>
        <taxon>Actinomycetota</taxon>
        <taxon>Actinomycetes</taxon>
        <taxon>Actinomycetales</taxon>
        <taxon>Actinomycetaceae</taxon>
        <taxon>Scrofimicrobium</taxon>
    </lineage>
</organism>
<dbReference type="SUPFAM" id="SSF46785">
    <property type="entry name" value="Winged helix' DNA-binding domain"/>
    <property type="match status" value="1"/>
</dbReference>
<dbReference type="EMBL" id="CP138335">
    <property type="protein sequence ID" value="XBW07882.1"/>
    <property type="molecule type" value="Genomic_DNA"/>
</dbReference>
<dbReference type="InterPro" id="IPR036390">
    <property type="entry name" value="WH_DNA-bd_sf"/>
</dbReference>
<dbReference type="KEGG" id="sapp:SAC06_09590"/>
<evidence type="ECO:0000313" key="1">
    <source>
        <dbReference type="EMBL" id="XBW07882.1"/>
    </source>
</evidence>
<gene>
    <name evidence="1" type="ORF">SAC06_09590</name>
</gene>
<dbReference type="RefSeq" id="WP_350258083.1">
    <property type="nucleotide sequence ID" value="NZ_CP138335.1"/>
</dbReference>
<dbReference type="Gene3D" id="1.10.10.10">
    <property type="entry name" value="Winged helix-like DNA-binding domain superfamily/Winged helix DNA-binding domain"/>
    <property type="match status" value="1"/>
</dbReference>
<accession>A0AAU7V759</accession>
<dbReference type="AlphaFoldDB" id="A0AAU7V759"/>
<reference evidence="1" key="1">
    <citation type="submission" date="2023-11" db="EMBL/GenBank/DDBJ databases">
        <title>Scrofimicrobium hongkongense sp. nov., isolated from a patient with peritonitis.</title>
        <authorList>
            <person name="Lao H.Y."/>
            <person name="Wong A.Y.P."/>
            <person name="Ng T.L."/>
            <person name="Wong R.Y.L."/>
            <person name="Yau M.C.Y."/>
            <person name="Lam J.Y.W."/>
            <person name="Siu G.K.H."/>
        </authorList>
    </citation>
    <scope>NUCLEOTIDE SEQUENCE</scope>
    <source>
        <strain evidence="1">R131</strain>
    </source>
</reference>
<evidence type="ECO:0008006" key="2">
    <source>
        <dbReference type="Google" id="ProtNLM"/>
    </source>
</evidence>
<protein>
    <recommendedName>
        <fullName evidence="2">MarR family transcriptional regulator</fullName>
    </recommendedName>
</protein>
<sequence length="152" mass="17280">MSPEETPTPSLGTKLTEHMIRFDWQRHMAAQDAPLGAAALRLMWLLSDGQPRTLREISEELHLEQSTVNRQVNASIRAGNLARINDPNRAAQLLIPTEEGRRRFKMSTERVVRPYDRALEKMGPEAAHKFLELIEQFTTAYSDVNLEPTSEA</sequence>
<dbReference type="InterPro" id="IPR036388">
    <property type="entry name" value="WH-like_DNA-bd_sf"/>
</dbReference>
<proteinExistence type="predicted"/>